<dbReference type="PANTHER" id="PTHR48061">
    <property type="entry name" value="LEUCINE-RICH REPEAT RECEPTOR PROTEIN KINASE EMS1-LIKE-RELATED"/>
    <property type="match status" value="1"/>
</dbReference>
<keyword evidence="15" id="KW-1185">Reference proteome</keyword>
<keyword evidence="7" id="KW-0677">Repeat</keyword>
<evidence type="ECO:0000256" key="1">
    <source>
        <dbReference type="ARBA" id="ARBA00004251"/>
    </source>
</evidence>
<evidence type="ECO:0000256" key="5">
    <source>
        <dbReference type="ARBA" id="ARBA00022692"/>
    </source>
</evidence>
<dbReference type="InterPro" id="IPR013210">
    <property type="entry name" value="LRR_N_plant-typ"/>
</dbReference>
<comment type="similarity">
    <text evidence="2">Belongs to the RLP family.</text>
</comment>
<dbReference type="InterPro" id="IPR001611">
    <property type="entry name" value="Leu-rich_rpt"/>
</dbReference>
<evidence type="ECO:0000256" key="9">
    <source>
        <dbReference type="ARBA" id="ARBA00023136"/>
    </source>
</evidence>
<dbReference type="InterPro" id="IPR046956">
    <property type="entry name" value="RLP23-like"/>
</dbReference>
<keyword evidence="3" id="KW-1003">Cell membrane</keyword>
<dbReference type="Pfam" id="PF08263">
    <property type="entry name" value="LRRNT_2"/>
    <property type="match status" value="1"/>
</dbReference>
<comment type="subcellular location">
    <subcellularLocation>
        <location evidence="1">Cell membrane</location>
        <topology evidence="1">Single-pass type I membrane protein</topology>
    </subcellularLocation>
</comment>
<evidence type="ECO:0000256" key="8">
    <source>
        <dbReference type="ARBA" id="ARBA00022989"/>
    </source>
</evidence>
<evidence type="ECO:0000256" key="4">
    <source>
        <dbReference type="ARBA" id="ARBA00022614"/>
    </source>
</evidence>
<evidence type="ECO:0000313" key="14">
    <source>
        <dbReference type="EMBL" id="GKV06065.1"/>
    </source>
</evidence>
<sequence>MEITLQRFLILIAFSLCLHLNVGSVRSLCLEDQQLSLLKFKQTLIFDPASSFKLVSWNSSTDCCSWSGVKCSNSGHVIDVDLGLESISGRIDNSSSLLNLHHLQGLNLAKNFFRGEFPAKVFQLPTLQNLDISYNAFLQGSLPEFPENGSLQTLLLRETNFSGMMPDSIRNLRMLSTMDLSRCHFRGSIPNSTGSLANLVVLDLSQNQFSGSIPSFGMLKNLNDLDLSHNDLSGQISSTNWENLSNLANLRLQNNSLEGIIPLSLFSLPSLQTIDLSNNWFSGQIGDFAVLYCSQLVLLNLRGNRLEGSIPISFFKLQGLVEVDLSSNNFNGTLELSIIQKLENISTLDLSFNHLSVDDAVGNRHIFSVILVLHPPLPPHFTDASFGNINFTSFPQLLELRLASCKLRKFPSFLKNQSNMLVLDLSSNQIQGEIPNWIFKLPLRWLNLSNNSLTKVDGSFCNFSSLTILDLHSNQLQGDISNVLSLALYMDYSENRFSSVLPADIGHFLFNTYFFSISGNYFRGVIPNSICNGEQLNVLDLSQNSLSGTVPRCLIAMSHSKGLGVLNLRRNNLTGTIPDVFSVNCGLQTLYLNENYLQGKIPKSLANCKVLEVLDVGNNGINDSFPCWLSTISSLRVLVLRSNKFYGSIECPTSNDTWPLLQIVDLSSNKFSGKLPTKFFETWTTMMVNKDKIQLAFDYLRFDISLYSLYYQDMVIVTNKGSEIELVKILTIFTSIDFSCNKFEGKIPEVMGEFRALIVLNLSHNSLMGPIPPSLGNLQHLESLDLSANSLRGNIPQQLGGLNFLEVLNLSRNQLEGRIPKGNQLQTFSEDSFKDNKGLCGTPLRDCGANMQPPSTAPTSKGNNLDSGTKIDWNLISAEIKEAEIMSEELSGLARGGTSRPGDEMGAFRPDIVVPKIKDAYIQCQCNNLVEYLVAQPKFVFPTKLVGLTDHEMQSSAGRTALLFSHHHRLRQAPPKIITNEGISPAMAIANLGNFTVFQPKPFLRACSMLLVSPDLATIALLRLVSLVAAAGHAYASLDLGDVN</sequence>
<keyword evidence="8" id="KW-1133">Transmembrane helix</keyword>
<dbReference type="SUPFAM" id="SSF52058">
    <property type="entry name" value="L domain-like"/>
    <property type="match status" value="3"/>
</dbReference>
<evidence type="ECO:0000256" key="11">
    <source>
        <dbReference type="ARBA" id="ARBA00023180"/>
    </source>
</evidence>
<keyword evidence="4" id="KW-0433">Leucine-rich repeat</keyword>
<organism evidence="14 15">
    <name type="scientific">Rubroshorea leprosula</name>
    <dbReference type="NCBI Taxonomy" id="152421"/>
    <lineage>
        <taxon>Eukaryota</taxon>
        <taxon>Viridiplantae</taxon>
        <taxon>Streptophyta</taxon>
        <taxon>Embryophyta</taxon>
        <taxon>Tracheophyta</taxon>
        <taxon>Spermatophyta</taxon>
        <taxon>Magnoliopsida</taxon>
        <taxon>eudicotyledons</taxon>
        <taxon>Gunneridae</taxon>
        <taxon>Pentapetalae</taxon>
        <taxon>rosids</taxon>
        <taxon>malvids</taxon>
        <taxon>Malvales</taxon>
        <taxon>Dipterocarpaceae</taxon>
        <taxon>Rubroshorea</taxon>
    </lineage>
</organism>
<dbReference type="AlphaFoldDB" id="A0AAV5J595"/>
<keyword evidence="5" id="KW-0812">Transmembrane</keyword>
<dbReference type="PRINTS" id="PR00019">
    <property type="entry name" value="LEURICHRPT"/>
</dbReference>
<dbReference type="InterPro" id="IPR003591">
    <property type="entry name" value="Leu-rich_rpt_typical-subtyp"/>
</dbReference>
<dbReference type="EMBL" id="BPVZ01000024">
    <property type="protein sequence ID" value="GKV06065.1"/>
    <property type="molecule type" value="Genomic_DNA"/>
</dbReference>
<dbReference type="Gene3D" id="3.80.10.10">
    <property type="entry name" value="Ribonuclease Inhibitor"/>
    <property type="match status" value="5"/>
</dbReference>
<evidence type="ECO:0000313" key="15">
    <source>
        <dbReference type="Proteomes" id="UP001054252"/>
    </source>
</evidence>
<evidence type="ECO:0000256" key="2">
    <source>
        <dbReference type="ARBA" id="ARBA00009592"/>
    </source>
</evidence>
<dbReference type="FunFam" id="3.80.10.10:FF:000111">
    <property type="entry name" value="LRR receptor-like serine/threonine-protein kinase ERECTA"/>
    <property type="match status" value="1"/>
</dbReference>
<keyword evidence="9" id="KW-0472">Membrane</keyword>
<dbReference type="SMART" id="SM00365">
    <property type="entry name" value="LRR_SD22"/>
    <property type="match status" value="4"/>
</dbReference>
<accession>A0AAV5J595</accession>
<dbReference type="SMART" id="SM00369">
    <property type="entry name" value="LRR_TYP"/>
    <property type="match status" value="8"/>
</dbReference>
<comment type="caution">
    <text evidence="14">The sequence shown here is derived from an EMBL/GenBank/DDBJ whole genome shotgun (WGS) entry which is preliminary data.</text>
</comment>
<feature type="chain" id="PRO_5043921421" description="Leucine-rich repeat-containing N-terminal plant-type domain-containing protein" evidence="12">
    <location>
        <begin position="28"/>
        <end position="1044"/>
    </location>
</feature>
<dbReference type="Proteomes" id="UP001054252">
    <property type="component" value="Unassembled WGS sequence"/>
</dbReference>
<dbReference type="PANTHER" id="PTHR48061:SF2">
    <property type="entry name" value="RECEPTOR LIKE PROTEIN 30-LIKE"/>
    <property type="match status" value="1"/>
</dbReference>
<dbReference type="Pfam" id="PF00560">
    <property type="entry name" value="LRR_1"/>
    <property type="match status" value="9"/>
</dbReference>
<keyword evidence="11" id="KW-0325">Glycoprotein</keyword>
<evidence type="ECO:0000256" key="10">
    <source>
        <dbReference type="ARBA" id="ARBA00023170"/>
    </source>
</evidence>
<gene>
    <name evidence="14" type="ORF">SLEP1_g17996</name>
</gene>
<proteinExistence type="inferred from homology"/>
<feature type="signal peptide" evidence="12">
    <location>
        <begin position="1"/>
        <end position="27"/>
    </location>
</feature>
<dbReference type="GO" id="GO:0005886">
    <property type="term" value="C:plasma membrane"/>
    <property type="evidence" value="ECO:0007669"/>
    <property type="project" value="UniProtKB-SubCell"/>
</dbReference>
<keyword evidence="10" id="KW-0675">Receptor</keyword>
<evidence type="ECO:0000256" key="12">
    <source>
        <dbReference type="SAM" id="SignalP"/>
    </source>
</evidence>
<dbReference type="Pfam" id="PF13855">
    <property type="entry name" value="LRR_8"/>
    <property type="match status" value="1"/>
</dbReference>
<dbReference type="PROSITE" id="PS51450">
    <property type="entry name" value="LRR"/>
    <property type="match status" value="2"/>
</dbReference>
<evidence type="ECO:0000259" key="13">
    <source>
        <dbReference type="Pfam" id="PF08263"/>
    </source>
</evidence>
<keyword evidence="6 12" id="KW-0732">Signal</keyword>
<name>A0AAV5J595_9ROSI</name>
<dbReference type="FunFam" id="3.80.10.10:FF:000400">
    <property type="entry name" value="Nuclear pore complex protein NUP107"/>
    <property type="match status" value="1"/>
</dbReference>
<evidence type="ECO:0000256" key="6">
    <source>
        <dbReference type="ARBA" id="ARBA00022729"/>
    </source>
</evidence>
<dbReference type="InterPro" id="IPR032675">
    <property type="entry name" value="LRR_dom_sf"/>
</dbReference>
<reference evidence="14 15" key="1">
    <citation type="journal article" date="2021" name="Commun. Biol.">
        <title>The genome of Shorea leprosula (Dipterocarpaceae) highlights the ecological relevance of drought in aseasonal tropical rainforests.</title>
        <authorList>
            <person name="Ng K.K.S."/>
            <person name="Kobayashi M.J."/>
            <person name="Fawcett J.A."/>
            <person name="Hatakeyama M."/>
            <person name="Paape T."/>
            <person name="Ng C.H."/>
            <person name="Ang C.C."/>
            <person name="Tnah L.H."/>
            <person name="Lee C.T."/>
            <person name="Nishiyama T."/>
            <person name="Sese J."/>
            <person name="O'Brien M.J."/>
            <person name="Copetti D."/>
            <person name="Mohd Noor M.I."/>
            <person name="Ong R.C."/>
            <person name="Putra M."/>
            <person name="Sireger I.Z."/>
            <person name="Indrioko S."/>
            <person name="Kosugi Y."/>
            <person name="Izuno A."/>
            <person name="Isagi Y."/>
            <person name="Lee S.L."/>
            <person name="Shimizu K.K."/>
        </authorList>
    </citation>
    <scope>NUCLEOTIDE SEQUENCE [LARGE SCALE GENOMIC DNA]</scope>
    <source>
        <strain evidence="14">214</strain>
    </source>
</reference>
<protein>
    <recommendedName>
        <fullName evidence="13">Leucine-rich repeat-containing N-terminal plant-type domain-containing protein</fullName>
    </recommendedName>
</protein>
<evidence type="ECO:0000256" key="7">
    <source>
        <dbReference type="ARBA" id="ARBA00022737"/>
    </source>
</evidence>
<evidence type="ECO:0000256" key="3">
    <source>
        <dbReference type="ARBA" id="ARBA00022475"/>
    </source>
</evidence>
<dbReference type="FunFam" id="3.80.10.10:FF:000041">
    <property type="entry name" value="LRR receptor-like serine/threonine-protein kinase ERECTA"/>
    <property type="match status" value="1"/>
</dbReference>
<feature type="domain" description="Leucine-rich repeat-containing N-terminal plant-type" evidence="13">
    <location>
        <begin position="31"/>
        <end position="72"/>
    </location>
</feature>